<reference evidence="1" key="1">
    <citation type="journal article" date="2018" name="Nat. Plants">
        <title>Whole-genome landscape of Medicago truncatula symbiotic genes.</title>
        <authorList>
            <person name="Pecrix Y."/>
            <person name="Gamas P."/>
            <person name="Carrere S."/>
        </authorList>
    </citation>
    <scope>NUCLEOTIDE SEQUENCE</scope>
    <source>
        <tissue evidence="1">Leaves</tissue>
    </source>
</reference>
<protein>
    <submittedName>
        <fullName evidence="1">Uncharacterized protein</fullName>
    </submittedName>
</protein>
<comment type="caution">
    <text evidence="1">The sequence shown here is derived from an EMBL/GenBank/DDBJ whole genome shotgun (WGS) entry which is preliminary data.</text>
</comment>
<proteinExistence type="predicted"/>
<dbReference type="AlphaFoldDB" id="A0A396GK34"/>
<name>A0A396GK34_MEDTR</name>
<organism evidence="1">
    <name type="scientific">Medicago truncatula</name>
    <name type="common">Barrel medic</name>
    <name type="synonym">Medicago tribuloides</name>
    <dbReference type="NCBI Taxonomy" id="3880"/>
    <lineage>
        <taxon>Eukaryota</taxon>
        <taxon>Viridiplantae</taxon>
        <taxon>Streptophyta</taxon>
        <taxon>Embryophyta</taxon>
        <taxon>Tracheophyta</taxon>
        <taxon>Spermatophyta</taxon>
        <taxon>Magnoliopsida</taxon>
        <taxon>eudicotyledons</taxon>
        <taxon>Gunneridae</taxon>
        <taxon>Pentapetalae</taxon>
        <taxon>rosids</taxon>
        <taxon>fabids</taxon>
        <taxon>Fabales</taxon>
        <taxon>Fabaceae</taxon>
        <taxon>Papilionoideae</taxon>
        <taxon>50 kb inversion clade</taxon>
        <taxon>NPAAA clade</taxon>
        <taxon>Hologalegina</taxon>
        <taxon>IRL clade</taxon>
        <taxon>Trifolieae</taxon>
        <taxon>Medicago</taxon>
    </lineage>
</organism>
<dbReference type="EMBL" id="PSQE01000008">
    <property type="protein sequence ID" value="RHN41360.1"/>
    <property type="molecule type" value="Genomic_DNA"/>
</dbReference>
<sequence length="160" mass="17509">MELFHPSHLLHPFIFLLLPLWFENHKRHVLLIPLSSAPTTSPPLPAASPNKNSDKALFYGIDNHLRNATSPPPFSGIDASIVVSVRPASEGLSSAFTATENGSTWIAIGGQLPSYDWNLIHSVSVRSHLDEINSICRVWPESAAAGTESVSVAVKELFWF</sequence>
<dbReference type="Gramene" id="rna47675">
    <property type="protein sequence ID" value="RHN41360.1"/>
    <property type="gene ID" value="gene47675"/>
</dbReference>
<gene>
    <name evidence="1" type="ORF">MtrunA17_Chr8g0365261</name>
</gene>
<accession>A0A396GK34</accession>
<dbReference type="Proteomes" id="UP000265566">
    <property type="component" value="Chromosome 8"/>
</dbReference>
<evidence type="ECO:0000313" key="1">
    <source>
        <dbReference type="EMBL" id="RHN41360.1"/>
    </source>
</evidence>